<name>A0A1H8GZ59_9BACI</name>
<reference evidence="2 3" key="1">
    <citation type="submission" date="2016-10" db="EMBL/GenBank/DDBJ databases">
        <authorList>
            <person name="de Groot N.N."/>
        </authorList>
    </citation>
    <scope>NUCLEOTIDE SEQUENCE [LARGE SCALE GENOMIC DNA]</scope>
    <source>
        <strain evidence="2 3">CGMCC 1.10434</strain>
    </source>
</reference>
<feature type="transmembrane region" description="Helical" evidence="1">
    <location>
        <begin position="280"/>
        <end position="299"/>
    </location>
</feature>
<feature type="transmembrane region" description="Helical" evidence="1">
    <location>
        <begin position="215"/>
        <end position="234"/>
    </location>
</feature>
<dbReference type="RefSeq" id="WP_091493763.1">
    <property type="nucleotide sequence ID" value="NZ_FODJ01000001.1"/>
</dbReference>
<sequence length="416" mass="43089">MQLFINLVPIILILILLFLRKHMLIAGVVGGILAIVIGGLSIEQSSDIILNGITSMLGITVPILYASAAVMVSKAGSIQALIELSRRGLKGKIIILAGIIVLIQGLATYMAGMGAGNTMVTAPLMAVAVGAIPEVIAAMAIISAVGFTTSPASTETALTAESAGAELTAHASSMLPYVVIFYLIAAGLAIFGVYKRGALVSAGQQEEKVNSETNLNLVKYALPSIALLIMVVSGSSINQLIGMTILTPATTIIFTAILTIICTPLTSNETCEALIDGSKFILTTLFSVGIFLGFINMVAELGVFNQIADLASRVPTPFVLPFAMVLAFLIAIPSGAFAAGVLTLILPTLSVLGLSSEAMGFVAIATGLGTQVSPVQINVAALAKGFNLDIMEVIKAQLKYIVSMLVLIIIIAVIFV</sequence>
<dbReference type="OrthoDB" id="7054587at2"/>
<feature type="transmembrane region" description="Helical" evidence="1">
    <location>
        <begin position="93"/>
        <end position="112"/>
    </location>
</feature>
<protein>
    <submittedName>
        <fullName evidence="2">Mg2+/citrate symporter</fullName>
    </submittedName>
</protein>
<feature type="transmembrane region" description="Helical" evidence="1">
    <location>
        <begin position="397"/>
        <end position="415"/>
    </location>
</feature>
<feature type="transmembrane region" description="Helical" evidence="1">
    <location>
        <begin position="358"/>
        <end position="377"/>
    </location>
</feature>
<accession>A0A1H8GZ59</accession>
<keyword evidence="1" id="KW-0812">Transmembrane</keyword>
<dbReference type="AlphaFoldDB" id="A0A1H8GZ59"/>
<feature type="transmembrane region" description="Helical" evidence="1">
    <location>
        <begin position="48"/>
        <end position="73"/>
    </location>
</feature>
<keyword evidence="1" id="KW-0472">Membrane</keyword>
<feature type="transmembrane region" description="Helical" evidence="1">
    <location>
        <begin position="124"/>
        <end position="147"/>
    </location>
</feature>
<organism evidence="2 3">
    <name type="scientific">Amphibacillus marinus</name>
    <dbReference type="NCBI Taxonomy" id="872970"/>
    <lineage>
        <taxon>Bacteria</taxon>
        <taxon>Bacillati</taxon>
        <taxon>Bacillota</taxon>
        <taxon>Bacilli</taxon>
        <taxon>Bacillales</taxon>
        <taxon>Bacillaceae</taxon>
        <taxon>Amphibacillus</taxon>
    </lineage>
</organism>
<dbReference type="STRING" id="872970.SAMN04488134_101212"/>
<feature type="transmembrane region" description="Helical" evidence="1">
    <location>
        <begin position="240"/>
        <end position="260"/>
    </location>
</feature>
<dbReference type="EMBL" id="FODJ01000001">
    <property type="protein sequence ID" value="SEN49382.1"/>
    <property type="molecule type" value="Genomic_DNA"/>
</dbReference>
<feature type="transmembrane region" description="Helical" evidence="1">
    <location>
        <begin position="174"/>
        <end position="194"/>
    </location>
</feature>
<dbReference type="Proteomes" id="UP000199300">
    <property type="component" value="Unassembled WGS sequence"/>
</dbReference>
<feature type="transmembrane region" description="Helical" evidence="1">
    <location>
        <begin position="319"/>
        <end position="346"/>
    </location>
</feature>
<keyword evidence="3" id="KW-1185">Reference proteome</keyword>
<proteinExistence type="predicted"/>
<keyword evidence="1" id="KW-1133">Transmembrane helix</keyword>
<evidence type="ECO:0000313" key="3">
    <source>
        <dbReference type="Proteomes" id="UP000199300"/>
    </source>
</evidence>
<evidence type="ECO:0000256" key="1">
    <source>
        <dbReference type="SAM" id="Phobius"/>
    </source>
</evidence>
<feature type="transmembrane region" description="Helical" evidence="1">
    <location>
        <begin position="6"/>
        <end position="36"/>
    </location>
</feature>
<gene>
    <name evidence="2" type="ORF">SAMN04488134_101212</name>
</gene>
<evidence type="ECO:0000313" key="2">
    <source>
        <dbReference type="EMBL" id="SEN49382.1"/>
    </source>
</evidence>